<gene>
    <name evidence="1" type="ORF">Taro_004137</name>
</gene>
<accession>A0A843TNM0</accession>
<dbReference type="PROSITE" id="PS51257">
    <property type="entry name" value="PROKAR_LIPOPROTEIN"/>
    <property type="match status" value="1"/>
</dbReference>
<evidence type="ECO:0000313" key="1">
    <source>
        <dbReference type="EMBL" id="MQL71796.1"/>
    </source>
</evidence>
<proteinExistence type="predicted"/>
<protein>
    <submittedName>
        <fullName evidence="1">Uncharacterized protein</fullName>
    </submittedName>
</protein>
<comment type="caution">
    <text evidence="1">The sequence shown here is derived from an EMBL/GenBank/DDBJ whole genome shotgun (WGS) entry which is preliminary data.</text>
</comment>
<dbReference type="Proteomes" id="UP000652761">
    <property type="component" value="Unassembled WGS sequence"/>
</dbReference>
<dbReference type="EMBL" id="NMUH01000110">
    <property type="protein sequence ID" value="MQL71796.1"/>
    <property type="molecule type" value="Genomic_DNA"/>
</dbReference>
<evidence type="ECO:0000313" key="2">
    <source>
        <dbReference type="Proteomes" id="UP000652761"/>
    </source>
</evidence>
<reference evidence="1" key="1">
    <citation type="submission" date="2017-07" db="EMBL/GenBank/DDBJ databases">
        <title>Taro Niue Genome Assembly and Annotation.</title>
        <authorList>
            <person name="Atibalentja N."/>
            <person name="Keating K."/>
            <person name="Fields C.J."/>
        </authorList>
    </citation>
    <scope>NUCLEOTIDE SEQUENCE</scope>
    <source>
        <strain evidence="1">Niue_2</strain>
        <tissue evidence="1">Leaf</tissue>
    </source>
</reference>
<dbReference type="AlphaFoldDB" id="A0A843TNM0"/>
<sequence>MLKYSSPNPWGQVYILLGSCGGVLGCWRAGDHPHQTVLLPLLVCCDVHKLST</sequence>
<organism evidence="1 2">
    <name type="scientific">Colocasia esculenta</name>
    <name type="common">Wild taro</name>
    <name type="synonym">Arum esculentum</name>
    <dbReference type="NCBI Taxonomy" id="4460"/>
    <lineage>
        <taxon>Eukaryota</taxon>
        <taxon>Viridiplantae</taxon>
        <taxon>Streptophyta</taxon>
        <taxon>Embryophyta</taxon>
        <taxon>Tracheophyta</taxon>
        <taxon>Spermatophyta</taxon>
        <taxon>Magnoliopsida</taxon>
        <taxon>Liliopsida</taxon>
        <taxon>Araceae</taxon>
        <taxon>Aroideae</taxon>
        <taxon>Colocasieae</taxon>
        <taxon>Colocasia</taxon>
    </lineage>
</organism>
<name>A0A843TNM0_COLES</name>
<keyword evidence="2" id="KW-1185">Reference proteome</keyword>